<name>Q16FE3_AEDAE</name>
<dbReference type="HOGENOM" id="CLU_3038226_0_0_1"/>
<sequence>MKRNVDGSALTSPNCTAFSGELLFPLLPLDCCYHACFTNMALLELLLQFYCLHLF</sequence>
<feature type="non-terminal residue" evidence="1">
    <location>
        <position position="55"/>
    </location>
</feature>
<reference evidence="1" key="2">
    <citation type="journal article" date="2007" name="Science">
        <title>Genome sequence of Aedes aegypti, a major arbovirus vector.</title>
        <authorList>
            <person name="Nene V."/>
            <person name="Wortman J.R."/>
            <person name="Lawson D."/>
            <person name="Haas B."/>
            <person name="Kodira C."/>
            <person name="Tu Z.J."/>
            <person name="Loftus B."/>
            <person name="Xi Z."/>
            <person name="Megy K."/>
            <person name="Grabherr M."/>
            <person name="Ren Q."/>
            <person name="Zdobnov E.M."/>
            <person name="Lobo N.F."/>
            <person name="Campbell K.S."/>
            <person name="Brown S.E."/>
            <person name="Bonaldo M.F."/>
            <person name="Zhu J."/>
            <person name="Sinkins S.P."/>
            <person name="Hogenkamp D.G."/>
            <person name="Amedeo P."/>
            <person name="Arensburger P."/>
            <person name="Atkinson P.W."/>
            <person name="Bidwell S."/>
            <person name="Biedler J."/>
            <person name="Birney E."/>
            <person name="Bruggner R.V."/>
            <person name="Costas J."/>
            <person name="Coy M.R."/>
            <person name="Crabtree J."/>
            <person name="Crawford M."/>
            <person name="Debruyn B."/>
            <person name="Decaprio D."/>
            <person name="Eiglmeier K."/>
            <person name="Eisenstadt E."/>
            <person name="El-Dorry H."/>
            <person name="Gelbart W.M."/>
            <person name="Gomes S.L."/>
            <person name="Hammond M."/>
            <person name="Hannick L.I."/>
            <person name="Hogan J.R."/>
            <person name="Holmes M.H."/>
            <person name="Jaffe D."/>
            <person name="Johnston J.S."/>
            <person name="Kennedy R.C."/>
            <person name="Koo H."/>
            <person name="Kravitz S."/>
            <person name="Kriventseva E.V."/>
            <person name="Kulp D."/>
            <person name="Labutti K."/>
            <person name="Lee E."/>
            <person name="Li S."/>
            <person name="Lovin D.D."/>
            <person name="Mao C."/>
            <person name="Mauceli E."/>
            <person name="Menck C.F."/>
            <person name="Miller J.R."/>
            <person name="Montgomery P."/>
            <person name="Mori A."/>
            <person name="Nascimento A.L."/>
            <person name="Naveira H.F."/>
            <person name="Nusbaum C."/>
            <person name="O'leary S."/>
            <person name="Orvis J."/>
            <person name="Pertea M."/>
            <person name="Quesneville H."/>
            <person name="Reidenbach K.R."/>
            <person name="Rogers Y.H."/>
            <person name="Roth C.W."/>
            <person name="Schneider J.R."/>
            <person name="Schatz M."/>
            <person name="Shumway M."/>
            <person name="Stanke M."/>
            <person name="Stinson E.O."/>
            <person name="Tubio J.M."/>
            <person name="Vanzee J.P."/>
            <person name="Verjovski-Almeida S."/>
            <person name="Werner D."/>
            <person name="White O."/>
            <person name="Wyder S."/>
            <person name="Zeng Q."/>
            <person name="Zhao Q."/>
            <person name="Zhao Y."/>
            <person name="Hill C.A."/>
            <person name="Raikhel A.S."/>
            <person name="Soares M.B."/>
            <person name="Knudson D.L."/>
            <person name="Lee N.H."/>
            <person name="Galagan J."/>
            <person name="Salzberg S.L."/>
            <person name="Paulsen I.T."/>
            <person name="Dimopoulos G."/>
            <person name="Collins F.H."/>
            <person name="Birren B."/>
            <person name="Fraser-Liggett C.M."/>
            <person name="Severson D.W."/>
        </authorList>
    </citation>
    <scope>NUCLEOTIDE SEQUENCE [LARGE SCALE GENOMIC DNA]</scope>
    <source>
        <strain evidence="1">Liverpool</strain>
    </source>
</reference>
<proteinExistence type="predicted"/>
<organism evidence="1 2">
    <name type="scientific">Aedes aegypti</name>
    <name type="common">Yellowfever mosquito</name>
    <name type="synonym">Culex aegypti</name>
    <dbReference type="NCBI Taxonomy" id="7159"/>
    <lineage>
        <taxon>Eukaryota</taxon>
        <taxon>Metazoa</taxon>
        <taxon>Ecdysozoa</taxon>
        <taxon>Arthropoda</taxon>
        <taxon>Hexapoda</taxon>
        <taxon>Insecta</taxon>
        <taxon>Pterygota</taxon>
        <taxon>Neoptera</taxon>
        <taxon>Endopterygota</taxon>
        <taxon>Diptera</taxon>
        <taxon>Nematocera</taxon>
        <taxon>Culicoidea</taxon>
        <taxon>Culicidae</taxon>
        <taxon>Culicinae</taxon>
        <taxon>Aedini</taxon>
        <taxon>Aedes</taxon>
        <taxon>Stegomyia</taxon>
    </lineage>
</organism>
<protein>
    <submittedName>
        <fullName evidence="1">AAEL014804-PA</fullName>
    </submittedName>
</protein>
<reference evidence="1" key="1">
    <citation type="submission" date="2005-10" db="EMBL/GenBank/DDBJ databases">
        <authorList>
            <person name="Loftus B.J."/>
            <person name="Nene V.M."/>
            <person name="Hannick L.I."/>
            <person name="Bidwell S."/>
            <person name="Haas B."/>
            <person name="Amedeo P."/>
            <person name="Orvis J."/>
            <person name="Wortman J.R."/>
            <person name="White O.R."/>
            <person name="Salzberg S."/>
            <person name="Shumway M."/>
            <person name="Koo H."/>
            <person name="Zhao Y."/>
            <person name="Holmes M."/>
            <person name="Miller J."/>
            <person name="Schatz M."/>
            <person name="Pop M."/>
            <person name="Pai G."/>
            <person name="Utterback T."/>
            <person name="Rogers Y.-H."/>
            <person name="Kravitz S."/>
            <person name="Fraser C.M."/>
        </authorList>
    </citation>
    <scope>NUCLEOTIDE SEQUENCE</scope>
    <source>
        <strain evidence="1">Liverpool</strain>
    </source>
</reference>
<dbReference type="EMBL" id="CH478459">
    <property type="protein sequence ID" value="EAT32953.1"/>
    <property type="molecule type" value="Genomic_DNA"/>
</dbReference>
<dbReference type="PaxDb" id="7159-AAEL014804-PA"/>
<evidence type="ECO:0000313" key="2">
    <source>
        <dbReference type="Proteomes" id="UP000682892"/>
    </source>
</evidence>
<accession>Q16FE3</accession>
<evidence type="ECO:0000313" key="1">
    <source>
        <dbReference type="EMBL" id="EAT32953.1"/>
    </source>
</evidence>
<gene>
    <name evidence="1" type="ORF">AaeL_AAEL014804</name>
</gene>
<reference evidence="1" key="3">
    <citation type="submission" date="2012-09" db="EMBL/GenBank/DDBJ databases">
        <authorList>
            <consortium name="VectorBase"/>
        </authorList>
    </citation>
    <scope>NUCLEOTIDE SEQUENCE</scope>
    <source>
        <strain evidence="1">Liverpool</strain>
    </source>
</reference>
<dbReference type="AlphaFoldDB" id="Q16FE3"/>
<dbReference type="Proteomes" id="UP000682892">
    <property type="component" value="Unassembled WGS sequence"/>
</dbReference>